<dbReference type="Proteomes" id="UP001307889">
    <property type="component" value="Chromosome 5"/>
</dbReference>
<evidence type="ECO:0000256" key="1">
    <source>
        <dbReference type="SAM" id="SignalP"/>
    </source>
</evidence>
<gene>
    <name evidence="2" type="ORF">NTJ_07025</name>
</gene>
<accession>A0ABN7ATK0</accession>
<sequence length="78" mass="8623">MCSTVCAMWERHGMIRWGLCVLLVQRVIMDLGGQQQRITGHAVPHKSAGVEEKCASGCAQRPTIYPLFSPPVTDWGLL</sequence>
<proteinExistence type="predicted"/>
<feature type="signal peptide" evidence="1">
    <location>
        <begin position="1"/>
        <end position="29"/>
    </location>
</feature>
<protein>
    <recommendedName>
        <fullName evidence="4">Secreted protein</fullName>
    </recommendedName>
</protein>
<evidence type="ECO:0000313" key="2">
    <source>
        <dbReference type="EMBL" id="BES94216.1"/>
    </source>
</evidence>
<feature type="chain" id="PRO_5046379122" description="Secreted protein" evidence="1">
    <location>
        <begin position="30"/>
        <end position="78"/>
    </location>
</feature>
<reference evidence="2 3" key="1">
    <citation type="submission" date="2023-09" db="EMBL/GenBank/DDBJ databases">
        <title>Nesidiocoris tenuis whole genome shotgun sequence.</title>
        <authorList>
            <person name="Shibata T."/>
            <person name="Shimoda M."/>
            <person name="Kobayashi T."/>
            <person name="Uehara T."/>
        </authorList>
    </citation>
    <scope>NUCLEOTIDE SEQUENCE [LARGE SCALE GENOMIC DNA]</scope>
    <source>
        <strain evidence="2 3">Japan</strain>
    </source>
</reference>
<name>A0ABN7ATK0_9HEMI</name>
<evidence type="ECO:0000313" key="3">
    <source>
        <dbReference type="Proteomes" id="UP001307889"/>
    </source>
</evidence>
<evidence type="ECO:0008006" key="4">
    <source>
        <dbReference type="Google" id="ProtNLM"/>
    </source>
</evidence>
<dbReference type="EMBL" id="AP028913">
    <property type="protein sequence ID" value="BES94216.1"/>
    <property type="molecule type" value="Genomic_DNA"/>
</dbReference>
<keyword evidence="1" id="KW-0732">Signal</keyword>
<keyword evidence="3" id="KW-1185">Reference proteome</keyword>
<organism evidence="2 3">
    <name type="scientific">Nesidiocoris tenuis</name>
    <dbReference type="NCBI Taxonomy" id="355587"/>
    <lineage>
        <taxon>Eukaryota</taxon>
        <taxon>Metazoa</taxon>
        <taxon>Ecdysozoa</taxon>
        <taxon>Arthropoda</taxon>
        <taxon>Hexapoda</taxon>
        <taxon>Insecta</taxon>
        <taxon>Pterygota</taxon>
        <taxon>Neoptera</taxon>
        <taxon>Paraneoptera</taxon>
        <taxon>Hemiptera</taxon>
        <taxon>Heteroptera</taxon>
        <taxon>Panheteroptera</taxon>
        <taxon>Cimicomorpha</taxon>
        <taxon>Miridae</taxon>
        <taxon>Dicyphina</taxon>
        <taxon>Nesidiocoris</taxon>
    </lineage>
</organism>